<keyword evidence="3 4" id="KW-0460">Magnesium</keyword>
<name>A0A8H8V7E6_ORBOL</name>
<dbReference type="GO" id="GO:0008299">
    <property type="term" value="P:isoprenoid biosynthetic process"/>
    <property type="evidence" value="ECO:0007669"/>
    <property type="project" value="UniProtKB-ARBA"/>
</dbReference>
<proteinExistence type="inferred from homology"/>
<dbReference type="OrthoDB" id="2861623at2759"/>
<dbReference type="Pfam" id="PF19086">
    <property type="entry name" value="Terpene_syn_C_2"/>
    <property type="match status" value="1"/>
</dbReference>
<comment type="similarity">
    <text evidence="2 4">Belongs to the terpene synthase family.</text>
</comment>
<accession>A0A8H8V7E6</accession>
<dbReference type="Gene3D" id="1.10.600.10">
    <property type="entry name" value="Farnesyl Diphosphate Synthase"/>
    <property type="match status" value="1"/>
</dbReference>
<evidence type="ECO:0000256" key="2">
    <source>
        <dbReference type="ARBA" id="ARBA00006333"/>
    </source>
</evidence>
<feature type="chain" id="PRO_5034054035" description="Terpene synthase" evidence="5">
    <location>
        <begin position="21"/>
        <end position="335"/>
    </location>
</feature>
<evidence type="ECO:0000256" key="4">
    <source>
        <dbReference type="RuleBase" id="RU366034"/>
    </source>
</evidence>
<dbReference type="GO" id="GO:0010333">
    <property type="term" value="F:terpene synthase activity"/>
    <property type="evidence" value="ECO:0007669"/>
    <property type="project" value="InterPro"/>
</dbReference>
<dbReference type="EMBL" id="WIWT01000043">
    <property type="protein sequence ID" value="KAF3209248.1"/>
    <property type="molecule type" value="Genomic_DNA"/>
</dbReference>
<dbReference type="InterPro" id="IPR008949">
    <property type="entry name" value="Isoprenoid_synthase_dom_sf"/>
</dbReference>
<dbReference type="PANTHER" id="PTHR35201">
    <property type="entry name" value="TERPENE SYNTHASE"/>
    <property type="match status" value="1"/>
</dbReference>
<evidence type="ECO:0000313" key="7">
    <source>
        <dbReference type="Proteomes" id="UP000614610"/>
    </source>
</evidence>
<evidence type="ECO:0000256" key="1">
    <source>
        <dbReference type="ARBA" id="ARBA00001946"/>
    </source>
</evidence>
<evidence type="ECO:0000256" key="5">
    <source>
        <dbReference type="SAM" id="SignalP"/>
    </source>
</evidence>
<dbReference type="EC" id="4.2.3.-" evidence="4"/>
<dbReference type="SUPFAM" id="SSF48576">
    <property type="entry name" value="Terpenoid synthases"/>
    <property type="match status" value="1"/>
</dbReference>
<reference evidence="6" key="1">
    <citation type="submission" date="2019-06" db="EMBL/GenBank/DDBJ databases">
        <authorList>
            <person name="Palmer J.M."/>
        </authorList>
    </citation>
    <scope>NUCLEOTIDE SEQUENCE</scope>
    <source>
        <strain evidence="6">TWF679</strain>
    </source>
</reference>
<keyword evidence="4" id="KW-0479">Metal-binding</keyword>
<dbReference type="InterPro" id="IPR034686">
    <property type="entry name" value="Terpene_cyclase-like_2"/>
</dbReference>
<evidence type="ECO:0000256" key="3">
    <source>
        <dbReference type="ARBA" id="ARBA00022842"/>
    </source>
</evidence>
<dbReference type="PANTHER" id="PTHR35201:SF4">
    <property type="entry name" value="BETA-PINACENE SYNTHASE-RELATED"/>
    <property type="match status" value="1"/>
</dbReference>
<comment type="cofactor">
    <cofactor evidence="1 4">
        <name>Mg(2+)</name>
        <dbReference type="ChEBI" id="CHEBI:18420"/>
    </cofactor>
</comment>
<dbReference type="Proteomes" id="UP000614610">
    <property type="component" value="Unassembled WGS sequence"/>
</dbReference>
<gene>
    <name evidence="6" type="ORF">TWF679_007397</name>
</gene>
<comment type="caution">
    <text evidence="6">The sequence shown here is derived from an EMBL/GenBank/DDBJ whole genome shotgun (WGS) entry which is preliminary data.</text>
</comment>
<feature type="signal peptide" evidence="5">
    <location>
        <begin position="1"/>
        <end position="20"/>
    </location>
</feature>
<sequence>MGISIATKLVFLLYLECASEYDLPEDAIPDYGAALSRRVKYERARFKRTDRDYMIGLLYQDKLMGKRNTILTPDEYMFFRRKTSAVRTTLVFLEWAVNLDAKIPLHIMEHPSVKVFKELSVDIIALCNDILSSAKDIPYGEGSNMVVVLLKQGFTLQEAMDKAGEMVCQRYEKWEEALSELPTWDEEIDANVARLIQGYADVCWGNLDWSYHTARYLGKDREMARATGWVESTKLLFKMQATPRAPNLFITFFLILLAIVRPLLAAPVEITKEAQCSGGNECIKETDNIKFRAANTVRPKYISQSVPMTNARKLKKRSQLAAQLKKRAVLARERK</sequence>
<evidence type="ECO:0000313" key="6">
    <source>
        <dbReference type="EMBL" id="KAF3209248.1"/>
    </source>
</evidence>
<dbReference type="AlphaFoldDB" id="A0A8H8V7E6"/>
<protein>
    <recommendedName>
        <fullName evidence="4">Terpene synthase</fullName>
        <ecNumber evidence="4">4.2.3.-</ecNumber>
    </recommendedName>
</protein>
<keyword evidence="5" id="KW-0732">Signal</keyword>
<keyword evidence="4" id="KW-0456">Lyase</keyword>
<organism evidence="6 7">
    <name type="scientific">Orbilia oligospora</name>
    <name type="common">Nematode-trapping fungus</name>
    <name type="synonym">Arthrobotrys oligospora</name>
    <dbReference type="NCBI Taxonomy" id="2813651"/>
    <lineage>
        <taxon>Eukaryota</taxon>
        <taxon>Fungi</taxon>
        <taxon>Dikarya</taxon>
        <taxon>Ascomycota</taxon>
        <taxon>Pezizomycotina</taxon>
        <taxon>Orbiliomycetes</taxon>
        <taxon>Orbiliales</taxon>
        <taxon>Orbiliaceae</taxon>
        <taxon>Orbilia</taxon>
    </lineage>
</organism>
<dbReference type="GO" id="GO:0046872">
    <property type="term" value="F:metal ion binding"/>
    <property type="evidence" value="ECO:0007669"/>
    <property type="project" value="UniProtKB-KW"/>
</dbReference>